<evidence type="ECO:0008006" key="3">
    <source>
        <dbReference type="Google" id="ProtNLM"/>
    </source>
</evidence>
<dbReference type="RefSeq" id="WP_035965059.1">
    <property type="nucleotide sequence ID" value="NZ_JROM01000046.1"/>
</dbReference>
<dbReference type="SUPFAM" id="SSF54060">
    <property type="entry name" value="His-Me finger endonucleases"/>
    <property type="match status" value="1"/>
</dbReference>
<accession>A0A0B0D701</accession>
<sequence>MDENAAARFRSKIVAGPEAHDCWIWTGAIGDDGYGRFWTPTATGGQRMIRAHRYALALLTGGLDELDEFHVCHTCDNPLCVRAEDAPTSHLYAGTAFDNMADRARRGHHNKQAAAAFFRHETKQQRAHRARVLRDHVRAHGYDPEAVGSLLRGVTSGQQALF</sequence>
<dbReference type="Proteomes" id="UP000030664">
    <property type="component" value="Unassembled WGS sequence"/>
</dbReference>
<evidence type="ECO:0000313" key="2">
    <source>
        <dbReference type="Proteomes" id="UP000030664"/>
    </source>
</evidence>
<gene>
    <name evidence="1" type="ORF">AS25_10855</name>
</gene>
<protein>
    <recommendedName>
        <fullName evidence="3">HNH nuclease domain-containing protein</fullName>
    </recommendedName>
</protein>
<organism evidence="1 2">
    <name type="scientific">Kocuria marina</name>
    <dbReference type="NCBI Taxonomy" id="223184"/>
    <lineage>
        <taxon>Bacteria</taxon>
        <taxon>Bacillati</taxon>
        <taxon>Actinomycetota</taxon>
        <taxon>Actinomycetes</taxon>
        <taxon>Micrococcales</taxon>
        <taxon>Micrococcaceae</taxon>
        <taxon>Kocuria</taxon>
    </lineage>
</organism>
<dbReference type="AlphaFoldDB" id="A0A0B0D701"/>
<name>A0A0B0D701_9MICC</name>
<proteinExistence type="predicted"/>
<dbReference type="eggNOG" id="COG2197">
    <property type="taxonomic scope" value="Bacteria"/>
</dbReference>
<reference evidence="1 2" key="1">
    <citation type="submission" date="2014-09" db="EMBL/GenBank/DDBJ databases">
        <title>High-quality draft genome sequence of Kocuria marina SO9-6, an actinobacterium isolated from a copper mine.</title>
        <authorList>
            <person name="Castro D.B."/>
            <person name="Pereira L.B."/>
            <person name="Silva M.V."/>
            <person name="Silva B.P."/>
            <person name="Zanardi B.R."/>
            <person name="Carlos C."/>
            <person name="Belgini D.R."/>
            <person name="Limache E.G."/>
            <person name="Lacerda G.V."/>
            <person name="Nery M.B."/>
            <person name="Gomes M.B."/>
            <person name="Souza S."/>
            <person name="Silva T.M."/>
            <person name="Rodrigues V.D."/>
            <person name="Paulino L.C."/>
            <person name="Vicentini R."/>
            <person name="Ferraz L.F."/>
            <person name="Ottoboni L.M."/>
        </authorList>
    </citation>
    <scope>NUCLEOTIDE SEQUENCE [LARGE SCALE GENOMIC DNA]</scope>
    <source>
        <strain evidence="1 2">SO9-6</strain>
    </source>
</reference>
<dbReference type="EMBL" id="JROM01000046">
    <property type="protein sequence ID" value="KHE73756.1"/>
    <property type="molecule type" value="Genomic_DNA"/>
</dbReference>
<dbReference type="InterPro" id="IPR044925">
    <property type="entry name" value="His-Me_finger_sf"/>
</dbReference>
<evidence type="ECO:0000313" key="1">
    <source>
        <dbReference type="EMBL" id="KHE73756.1"/>
    </source>
</evidence>
<comment type="caution">
    <text evidence="1">The sequence shown here is derived from an EMBL/GenBank/DDBJ whole genome shotgun (WGS) entry which is preliminary data.</text>
</comment>